<feature type="domain" description="F-box" evidence="1">
    <location>
        <begin position="14"/>
        <end position="54"/>
    </location>
</feature>
<dbReference type="AlphaFoldDB" id="A0A833V7R9"/>
<dbReference type="PANTHER" id="PTHR38926:SF13">
    <property type="entry name" value="F-BOX DOMAIN CONTAINING PROTEIN, EXPRESSED"/>
    <property type="match status" value="1"/>
</dbReference>
<dbReference type="SUPFAM" id="SSF52047">
    <property type="entry name" value="RNI-like"/>
    <property type="match status" value="1"/>
</dbReference>
<evidence type="ECO:0000313" key="3">
    <source>
        <dbReference type="Proteomes" id="UP000623129"/>
    </source>
</evidence>
<keyword evidence="3" id="KW-1185">Reference proteome</keyword>
<sequence length="318" mass="36943">MGDAKTVCKKWDDMDIDVLVKIFKLLNMVEMGPVSQVCRLWRSTCSDPLIWKTIDLSRLKSNFIQIRVSPFIWVDDRSDKRLFRILKLAMALSRGNVSSMIFHYYLYMKDEHLSYITQRSPYLKRLVMPAWDCISKNGICQAIRHWPHLESLTMPTIGHPPYIIQEIGRHCKKLSELKIMGTFDRLFASSIISYLPKLKTLSLRCSCLKRDALLMLLNFAETLEVLNISHCLILETVGRKQVIREIDASILEAGSRMKVLTCQNNGCVTCQRMVSDEGLMRWYRYEEEFWRYDEVASLDLGEDSGKLFDAECEKLTSC</sequence>
<dbReference type="PANTHER" id="PTHR38926">
    <property type="entry name" value="F-BOX DOMAIN CONTAINING PROTEIN, EXPRESSED"/>
    <property type="match status" value="1"/>
</dbReference>
<evidence type="ECO:0000313" key="2">
    <source>
        <dbReference type="EMBL" id="KAF3327882.1"/>
    </source>
</evidence>
<comment type="caution">
    <text evidence="2">The sequence shown here is derived from an EMBL/GenBank/DDBJ whole genome shotgun (WGS) entry which is preliminary data.</text>
</comment>
<dbReference type="Proteomes" id="UP000623129">
    <property type="component" value="Unassembled WGS sequence"/>
</dbReference>
<dbReference type="Pfam" id="PF12937">
    <property type="entry name" value="F-box-like"/>
    <property type="match status" value="1"/>
</dbReference>
<gene>
    <name evidence="2" type="ORF">FCM35_KLT06488</name>
</gene>
<dbReference type="Gene3D" id="1.20.1280.50">
    <property type="match status" value="1"/>
</dbReference>
<dbReference type="Gene3D" id="3.80.10.10">
    <property type="entry name" value="Ribonuclease Inhibitor"/>
    <property type="match status" value="1"/>
</dbReference>
<dbReference type="InterPro" id="IPR032675">
    <property type="entry name" value="LRR_dom_sf"/>
</dbReference>
<organism evidence="2 3">
    <name type="scientific">Carex littledalei</name>
    <dbReference type="NCBI Taxonomy" id="544730"/>
    <lineage>
        <taxon>Eukaryota</taxon>
        <taxon>Viridiplantae</taxon>
        <taxon>Streptophyta</taxon>
        <taxon>Embryophyta</taxon>
        <taxon>Tracheophyta</taxon>
        <taxon>Spermatophyta</taxon>
        <taxon>Magnoliopsida</taxon>
        <taxon>Liliopsida</taxon>
        <taxon>Poales</taxon>
        <taxon>Cyperaceae</taxon>
        <taxon>Cyperoideae</taxon>
        <taxon>Cariceae</taxon>
        <taxon>Carex</taxon>
        <taxon>Carex subgen. Euthyceras</taxon>
    </lineage>
</organism>
<proteinExistence type="predicted"/>
<dbReference type="EMBL" id="SWLB01000016">
    <property type="protein sequence ID" value="KAF3327882.1"/>
    <property type="molecule type" value="Genomic_DNA"/>
</dbReference>
<dbReference type="SMART" id="SM00256">
    <property type="entry name" value="FBOX"/>
    <property type="match status" value="1"/>
</dbReference>
<dbReference type="InterPro" id="IPR036047">
    <property type="entry name" value="F-box-like_dom_sf"/>
</dbReference>
<evidence type="ECO:0000259" key="1">
    <source>
        <dbReference type="SMART" id="SM00256"/>
    </source>
</evidence>
<accession>A0A833V7R9</accession>
<reference evidence="2" key="1">
    <citation type="submission" date="2020-01" db="EMBL/GenBank/DDBJ databases">
        <title>Genome sequence of Kobresia littledalei, the first chromosome-level genome in the family Cyperaceae.</title>
        <authorList>
            <person name="Qu G."/>
        </authorList>
    </citation>
    <scope>NUCLEOTIDE SEQUENCE</scope>
    <source>
        <strain evidence="2">C.B.Clarke</strain>
        <tissue evidence="2">Leaf</tissue>
    </source>
</reference>
<dbReference type="OrthoDB" id="722566at2759"/>
<protein>
    <submittedName>
        <fullName evidence="2">F-box/LRR-repeat protein</fullName>
    </submittedName>
</protein>
<dbReference type="SUPFAM" id="SSF81383">
    <property type="entry name" value="F-box domain"/>
    <property type="match status" value="1"/>
</dbReference>
<dbReference type="InterPro" id="IPR001810">
    <property type="entry name" value="F-box_dom"/>
</dbReference>
<name>A0A833V7R9_9POAL</name>